<feature type="domain" description="16S/18S rRNA aminocarboxypropyltransferase Tsr3 C-terminal" evidence="8">
    <location>
        <begin position="73"/>
        <end position="200"/>
    </location>
</feature>
<sequence>MRPKAGRSRRVDRSAPCSKESATRDDDPISSQGKIITAMWDFEQCDPRRCSGRKLVRFGLTRLLRMNESFAGIVLTPTASSVIEPDHDRDILLGAGIAVVDCSWAQLETTAFRKLKYRHGRLLPYLIAANPVKYGQPFQLSCVEALAAGLYILGEEAQAVELLSKFSWGHSFLSLNEQLLKAYASCATAQDLLDVQKSFMDDTKERQSAPESYADVYAELDRELMCEKSSCTSSDESREKAASPLPDLADKHSHTGGSGGALAKMPTADFGEANSDEMERALSKQMASLVDDFQRTKFINEAGKNWDRFYKRNGTKFFKDRHWTTREFADLVQLQMSSSDDQDNSHQLSILEVGCGVGNFLLPLLEDYWMSSNKCPSKVPRVFACDISERAIQMFRERASTSSLPCSAFVCDVSKEGGLASALEQLNLTTEGESAPLQFDLATLIFVLSALNPKDMIVCLRSINSVLKPGGRLLLRDYGLRDHAQIRFGRGTRMFTDYPSYARQDGTLSYFFEVDELRTMFETAGFNVISCDYVHKRTTNVAENLSVPRVFVQAVVARPLS</sequence>
<keyword evidence="3 6" id="KW-0698">rRNA processing</keyword>
<protein>
    <recommendedName>
        <fullName evidence="6">18S rRNA aminocarboxypropyltransferase</fullName>
        <ecNumber evidence="6">2.5.1.157</ecNumber>
    </recommendedName>
</protein>
<comment type="catalytic activity">
    <reaction evidence="6">
        <text>an N(1)-methylpseudouridine in rRNA + S-adenosyl-L-methionine = N(1)-methyl-N(3)-[(3S)-3-amino-3-carboxypropyl]pseudouridine in rRNA + S-methyl-5'-thioadenosine + H(+)</text>
        <dbReference type="Rhea" id="RHEA:63296"/>
        <dbReference type="Rhea" id="RHEA-COMP:11634"/>
        <dbReference type="Rhea" id="RHEA-COMP:16310"/>
        <dbReference type="ChEBI" id="CHEBI:15378"/>
        <dbReference type="ChEBI" id="CHEBI:17509"/>
        <dbReference type="ChEBI" id="CHEBI:59789"/>
        <dbReference type="ChEBI" id="CHEBI:74890"/>
        <dbReference type="ChEBI" id="CHEBI:146234"/>
        <dbReference type="EC" id="2.5.1.157"/>
    </reaction>
</comment>
<dbReference type="GO" id="GO:1904047">
    <property type="term" value="F:S-adenosyl-L-methionine binding"/>
    <property type="evidence" value="ECO:0007669"/>
    <property type="project" value="UniProtKB-UniRule"/>
</dbReference>
<gene>
    <name evidence="10" type="ORF">CDAUBV1_LOCUS4509</name>
</gene>
<feature type="binding site" evidence="6">
    <location>
        <position position="123"/>
    </location>
    <ligand>
        <name>S-adenosyl-L-methionine</name>
        <dbReference type="ChEBI" id="CHEBI:59789"/>
    </ligand>
</feature>
<dbReference type="InterPro" id="IPR029063">
    <property type="entry name" value="SAM-dependent_MTases_sf"/>
</dbReference>
<dbReference type="NCBIfam" id="NF002621">
    <property type="entry name" value="PRK02287.1"/>
    <property type="match status" value="1"/>
</dbReference>
<feature type="binding site" evidence="6">
    <location>
        <position position="100"/>
    </location>
    <ligand>
        <name>S-adenosyl-L-methionine</name>
        <dbReference type="ChEBI" id="CHEBI:59789"/>
    </ligand>
</feature>
<dbReference type="Proteomes" id="UP001497525">
    <property type="component" value="Unassembled WGS sequence"/>
</dbReference>
<accession>A0AAV2T7D1</accession>
<dbReference type="HAMAP" id="MF_01116">
    <property type="entry name" value="TSR3"/>
    <property type="match status" value="1"/>
</dbReference>
<keyword evidence="4 6" id="KW-0808">Transferase</keyword>
<dbReference type="Pfam" id="PF13489">
    <property type="entry name" value="Methyltransf_23"/>
    <property type="match status" value="1"/>
</dbReference>
<dbReference type="InterPro" id="IPR007177">
    <property type="entry name" value="Tsr3_C"/>
</dbReference>
<evidence type="ECO:0000256" key="4">
    <source>
        <dbReference type="ARBA" id="ARBA00022679"/>
    </source>
</evidence>
<evidence type="ECO:0000259" key="9">
    <source>
        <dbReference type="Pfam" id="PF04068"/>
    </source>
</evidence>
<evidence type="ECO:0000259" key="8">
    <source>
        <dbReference type="Pfam" id="PF04034"/>
    </source>
</evidence>
<dbReference type="Gene3D" id="3.40.50.150">
    <property type="entry name" value="Vaccinia Virus protein VP39"/>
    <property type="match status" value="1"/>
</dbReference>
<evidence type="ECO:0000256" key="5">
    <source>
        <dbReference type="ARBA" id="ARBA00022691"/>
    </source>
</evidence>
<evidence type="ECO:0000256" key="7">
    <source>
        <dbReference type="SAM" id="MobiDB-lite"/>
    </source>
</evidence>
<evidence type="ECO:0000256" key="6">
    <source>
        <dbReference type="HAMAP-Rule" id="MF_03146"/>
    </source>
</evidence>
<dbReference type="EMBL" id="CAXLJL010000112">
    <property type="protein sequence ID" value="CAL5131989.1"/>
    <property type="molecule type" value="Genomic_DNA"/>
</dbReference>
<dbReference type="CDD" id="cd02440">
    <property type="entry name" value="AdoMet_MTases"/>
    <property type="match status" value="1"/>
</dbReference>
<feature type="region of interest" description="Disordered" evidence="7">
    <location>
        <begin position="1"/>
        <end position="30"/>
    </location>
</feature>
<organism evidence="10 11">
    <name type="scientific">Calicophoron daubneyi</name>
    <name type="common">Rumen fluke</name>
    <name type="synonym">Paramphistomum daubneyi</name>
    <dbReference type="NCBI Taxonomy" id="300641"/>
    <lineage>
        <taxon>Eukaryota</taxon>
        <taxon>Metazoa</taxon>
        <taxon>Spiralia</taxon>
        <taxon>Lophotrochozoa</taxon>
        <taxon>Platyhelminthes</taxon>
        <taxon>Trematoda</taxon>
        <taxon>Digenea</taxon>
        <taxon>Plagiorchiida</taxon>
        <taxon>Pronocephalata</taxon>
        <taxon>Paramphistomoidea</taxon>
        <taxon>Paramphistomidae</taxon>
        <taxon>Calicophoron</taxon>
    </lineage>
</organism>
<comment type="similarity">
    <text evidence="6">Belongs to the TDD superfamily. TSR3 family.</text>
</comment>
<proteinExistence type="inferred from homology"/>
<evidence type="ECO:0000313" key="10">
    <source>
        <dbReference type="EMBL" id="CAL5131989.1"/>
    </source>
</evidence>
<name>A0AAV2T7D1_CALDB</name>
<evidence type="ECO:0000256" key="1">
    <source>
        <dbReference type="ARBA" id="ARBA00022490"/>
    </source>
</evidence>
<keyword evidence="2 6" id="KW-0690">Ribosome biogenesis</keyword>
<dbReference type="GO" id="GO:0000455">
    <property type="term" value="P:enzyme-directed rRNA pseudouridine synthesis"/>
    <property type="evidence" value="ECO:0007669"/>
    <property type="project" value="UniProtKB-UniRule"/>
</dbReference>
<dbReference type="PANTHER" id="PTHR20426:SF0">
    <property type="entry name" value="18S RRNA AMINOCARBOXYPROPYLTRANSFERASE"/>
    <property type="match status" value="1"/>
</dbReference>
<comment type="function">
    <text evidence="6">Aminocarboxypropyltransferase that catalyzes the aminocarboxypropyl transfer on pseudouridine in 18S rRNA. It constitutes the last step in biosynthesis of the hypermodified N1-methyl-N3-(3-amino-3-carboxypropyl) pseudouridine (m1acp3-Psi).</text>
</comment>
<feature type="region of interest" description="Disordered" evidence="7">
    <location>
        <begin position="229"/>
        <end position="267"/>
    </location>
</feature>
<dbReference type="Pfam" id="PF04034">
    <property type="entry name" value="Ribo_biogen_C"/>
    <property type="match status" value="1"/>
</dbReference>
<comment type="caution">
    <text evidence="10">The sequence shown here is derived from an EMBL/GenBank/DDBJ whole genome shotgun (WGS) entry which is preliminary data.</text>
</comment>
<dbReference type="SUPFAM" id="SSF53335">
    <property type="entry name" value="S-adenosyl-L-methionine-dependent methyltransferases"/>
    <property type="match status" value="1"/>
</dbReference>
<dbReference type="EC" id="2.5.1.157" evidence="6"/>
<evidence type="ECO:0000256" key="2">
    <source>
        <dbReference type="ARBA" id="ARBA00022517"/>
    </source>
</evidence>
<evidence type="ECO:0000256" key="3">
    <source>
        <dbReference type="ARBA" id="ARBA00022552"/>
    </source>
</evidence>
<reference evidence="10" key="1">
    <citation type="submission" date="2024-06" db="EMBL/GenBank/DDBJ databases">
        <authorList>
            <person name="Liu X."/>
            <person name="Lenzi L."/>
            <person name="Haldenby T S."/>
            <person name="Uol C."/>
        </authorList>
    </citation>
    <scope>NUCLEOTIDE SEQUENCE</scope>
</reference>
<dbReference type="InterPro" id="IPR022968">
    <property type="entry name" value="Tsr3-like"/>
</dbReference>
<dbReference type="GO" id="GO:0106388">
    <property type="term" value="F:rRNA small subunit aminocarboxypropyltransferase activity"/>
    <property type="evidence" value="ECO:0007669"/>
    <property type="project" value="UniProtKB-EC"/>
</dbReference>
<feature type="binding site" evidence="6">
    <location>
        <position position="51"/>
    </location>
    <ligand>
        <name>S-adenosyl-L-methionine</name>
        <dbReference type="ChEBI" id="CHEBI:59789"/>
    </ligand>
</feature>
<dbReference type="InterPro" id="IPR007209">
    <property type="entry name" value="RNaseL-inhib-like_metal-bd_dom"/>
</dbReference>
<dbReference type="AlphaFoldDB" id="A0AAV2T7D1"/>
<keyword evidence="5 6" id="KW-0949">S-adenosyl-L-methionine</keyword>
<comment type="caution">
    <text evidence="6">Lacks conserved residue(s) required for the propagation of feature annotation.</text>
</comment>
<dbReference type="PANTHER" id="PTHR20426">
    <property type="entry name" value="RIBOSOME BIOGENESIS PROTEIN TSR3 HOMOLOG"/>
    <property type="match status" value="1"/>
</dbReference>
<evidence type="ECO:0000313" key="11">
    <source>
        <dbReference type="Proteomes" id="UP001497525"/>
    </source>
</evidence>
<feature type="compositionally biased region" description="Basic residues" evidence="7">
    <location>
        <begin position="1"/>
        <end position="10"/>
    </location>
</feature>
<feature type="domain" description="RNase L inhibitor RLI-like possible metal-binding" evidence="9">
    <location>
        <begin position="38"/>
        <end position="67"/>
    </location>
</feature>
<dbReference type="Pfam" id="PF04068">
    <property type="entry name" value="Fer4_RLI"/>
    <property type="match status" value="1"/>
</dbReference>
<keyword evidence="1" id="KW-0963">Cytoplasm</keyword>